<organism evidence="3 4">
    <name type="scientific">Pararge aegeria aegeria</name>
    <dbReference type="NCBI Taxonomy" id="348720"/>
    <lineage>
        <taxon>Eukaryota</taxon>
        <taxon>Metazoa</taxon>
        <taxon>Ecdysozoa</taxon>
        <taxon>Arthropoda</taxon>
        <taxon>Hexapoda</taxon>
        <taxon>Insecta</taxon>
        <taxon>Pterygota</taxon>
        <taxon>Neoptera</taxon>
        <taxon>Endopterygota</taxon>
        <taxon>Lepidoptera</taxon>
        <taxon>Glossata</taxon>
        <taxon>Ditrysia</taxon>
        <taxon>Papilionoidea</taxon>
        <taxon>Nymphalidae</taxon>
        <taxon>Satyrinae</taxon>
        <taxon>Satyrini</taxon>
        <taxon>Parargina</taxon>
        <taxon>Pararge</taxon>
    </lineage>
</organism>
<gene>
    <name evidence="3" type="primary">jg979</name>
    <name evidence="3" type="ORF">PAEG_LOCUS819</name>
</gene>
<feature type="region of interest" description="Disordered" evidence="1">
    <location>
        <begin position="1"/>
        <end position="54"/>
    </location>
</feature>
<evidence type="ECO:0000313" key="4">
    <source>
        <dbReference type="Proteomes" id="UP000838756"/>
    </source>
</evidence>
<dbReference type="OrthoDB" id="302453at2759"/>
<dbReference type="Proteomes" id="UP000838756">
    <property type="component" value="Unassembled WGS sequence"/>
</dbReference>
<evidence type="ECO:0000256" key="1">
    <source>
        <dbReference type="SAM" id="MobiDB-lite"/>
    </source>
</evidence>
<protein>
    <submittedName>
        <fullName evidence="3">Jg979 protein</fullName>
    </submittedName>
</protein>
<dbReference type="InterPro" id="IPR029390">
    <property type="entry name" value="AP3B_C"/>
</dbReference>
<comment type="caution">
    <text evidence="3">The sequence shown here is derived from an EMBL/GenBank/DDBJ whole genome shotgun (WGS) entry which is preliminary data.</text>
</comment>
<name>A0A8S4QIY8_9NEOP</name>
<feature type="non-terminal residue" evidence="3">
    <location>
        <position position="1"/>
    </location>
</feature>
<keyword evidence="4" id="KW-1185">Reference proteome</keyword>
<sequence length="173" mass="18743">SSNSGTSDTESDSEASSGSEDESESSESSEEKKDIKKEAQKECPKSEVKENKNEKSNLELLLELDEVASSLPTMTPTCGGFLSPPTGELEMLSDAMWCKVFPGAGDAITPVGPALVPAAQQEMIPRVMSRGLGATRRWSRAPHLYSHKMCAVELCFTNHTPDPVENIRVNKKV</sequence>
<proteinExistence type="predicted"/>
<evidence type="ECO:0000259" key="2">
    <source>
        <dbReference type="SMART" id="SM01355"/>
    </source>
</evidence>
<feature type="domain" description="AP-3 complex subunit beta C-terminal" evidence="2">
    <location>
        <begin position="54"/>
        <end position="173"/>
    </location>
</feature>
<reference evidence="3" key="1">
    <citation type="submission" date="2022-03" db="EMBL/GenBank/DDBJ databases">
        <authorList>
            <person name="Lindestad O."/>
        </authorList>
    </citation>
    <scope>NUCLEOTIDE SEQUENCE</scope>
</reference>
<evidence type="ECO:0000313" key="3">
    <source>
        <dbReference type="EMBL" id="CAH2208203.1"/>
    </source>
</evidence>
<dbReference type="AlphaFoldDB" id="A0A8S4QIY8"/>
<accession>A0A8S4QIY8</accession>
<dbReference type="EMBL" id="CAKXAJ010002640">
    <property type="protein sequence ID" value="CAH2208203.1"/>
    <property type="molecule type" value="Genomic_DNA"/>
</dbReference>
<feature type="compositionally biased region" description="Basic and acidic residues" evidence="1">
    <location>
        <begin position="29"/>
        <end position="54"/>
    </location>
</feature>
<dbReference type="Pfam" id="PF14796">
    <property type="entry name" value="AP3B1_C"/>
    <property type="match status" value="1"/>
</dbReference>
<dbReference type="SMART" id="SM01355">
    <property type="entry name" value="AP3B1_C"/>
    <property type="match status" value="1"/>
</dbReference>
<feature type="compositionally biased region" description="Acidic residues" evidence="1">
    <location>
        <begin position="9"/>
        <end position="28"/>
    </location>
</feature>